<dbReference type="InterPro" id="IPR000157">
    <property type="entry name" value="TIR_dom"/>
</dbReference>
<dbReference type="InterPro" id="IPR035897">
    <property type="entry name" value="Toll_tir_struct_dom_sf"/>
</dbReference>
<accession>A0A078HBE8</accession>
<organism evidence="2 3">
    <name type="scientific">Brassica napus</name>
    <name type="common">Rape</name>
    <dbReference type="NCBI Taxonomy" id="3708"/>
    <lineage>
        <taxon>Eukaryota</taxon>
        <taxon>Viridiplantae</taxon>
        <taxon>Streptophyta</taxon>
        <taxon>Embryophyta</taxon>
        <taxon>Tracheophyta</taxon>
        <taxon>Spermatophyta</taxon>
        <taxon>Magnoliopsida</taxon>
        <taxon>eudicotyledons</taxon>
        <taxon>Gunneridae</taxon>
        <taxon>Pentapetalae</taxon>
        <taxon>rosids</taxon>
        <taxon>malvids</taxon>
        <taxon>Brassicales</taxon>
        <taxon>Brassicaceae</taxon>
        <taxon>Brassiceae</taxon>
        <taxon>Brassica</taxon>
    </lineage>
</organism>
<dbReference type="InterPro" id="IPR044974">
    <property type="entry name" value="Disease_R_plants"/>
</dbReference>
<feature type="domain" description="TIR" evidence="1">
    <location>
        <begin position="9"/>
        <end position="148"/>
    </location>
</feature>
<dbReference type="GO" id="GO:0006952">
    <property type="term" value="P:defense response"/>
    <property type="evidence" value="ECO:0007669"/>
    <property type="project" value="InterPro"/>
</dbReference>
<dbReference type="Gramene" id="CDY35031">
    <property type="protein sequence ID" value="CDY35031"/>
    <property type="gene ID" value="GSBRNA2T00057888001"/>
</dbReference>
<dbReference type="PANTHER" id="PTHR11017:SF572">
    <property type="entry name" value="TIR DOMAIN-CONTAINING PROTEIN"/>
    <property type="match status" value="1"/>
</dbReference>
<evidence type="ECO:0000259" key="1">
    <source>
        <dbReference type="PROSITE" id="PS50104"/>
    </source>
</evidence>
<evidence type="ECO:0000313" key="3">
    <source>
        <dbReference type="Proteomes" id="UP000028999"/>
    </source>
</evidence>
<dbReference type="PROSITE" id="PS50104">
    <property type="entry name" value="TIR"/>
    <property type="match status" value="1"/>
</dbReference>
<dbReference type="GO" id="GO:0007165">
    <property type="term" value="P:signal transduction"/>
    <property type="evidence" value="ECO:0000318"/>
    <property type="project" value="GO_Central"/>
</dbReference>
<dbReference type="Gene3D" id="3.40.50.10140">
    <property type="entry name" value="Toll/interleukin-1 receptor homology (TIR) domain"/>
    <property type="match status" value="2"/>
</dbReference>
<keyword evidence="3" id="KW-1185">Reference proteome</keyword>
<evidence type="ECO:0000313" key="2">
    <source>
        <dbReference type="EMBL" id="CDY35031.1"/>
    </source>
</evidence>
<dbReference type="Pfam" id="PF01582">
    <property type="entry name" value="TIR"/>
    <property type="match status" value="2"/>
</dbReference>
<dbReference type="GO" id="GO:0005634">
    <property type="term" value="C:nucleus"/>
    <property type="evidence" value="ECO:0000318"/>
    <property type="project" value="GO_Central"/>
</dbReference>
<dbReference type="EMBL" id="LK032345">
    <property type="protein sequence ID" value="CDY35031.1"/>
    <property type="molecule type" value="Genomic_DNA"/>
</dbReference>
<dbReference type="SMART" id="SM00255">
    <property type="entry name" value="TIR"/>
    <property type="match status" value="1"/>
</dbReference>
<proteinExistence type="predicted"/>
<dbReference type="PaxDb" id="3708-A0A078HBE8"/>
<gene>
    <name evidence="2" type="primary">BnaC06g13550D</name>
    <name evidence="2" type="ORF">GSBRNA2T00057888001</name>
</gene>
<reference evidence="2 3" key="1">
    <citation type="journal article" date="2014" name="Science">
        <title>Plant genetics. Early allopolyploid evolution in the post-Neolithic Brassica napus oilseed genome.</title>
        <authorList>
            <person name="Chalhoub B."/>
            <person name="Denoeud F."/>
            <person name="Liu S."/>
            <person name="Parkin I.A."/>
            <person name="Tang H."/>
            <person name="Wang X."/>
            <person name="Chiquet J."/>
            <person name="Belcram H."/>
            <person name="Tong C."/>
            <person name="Samans B."/>
            <person name="Correa M."/>
            <person name="Da Silva C."/>
            <person name="Just J."/>
            <person name="Falentin C."/>
            <person name="Koh C.S."/>
            <person name="Le Clainche I."/>
            <person name="Bernard M."/>
            <person name="Bento P."/>
            <person name="Noel B."/>
            <person name="Labadie K."/>
            <person name="Alberti A."/>
            <person name="Charles M."/>
            <person name="Arnaud D."/>
            <person name="Guo H."/>
            <person name="Daviaud C."/>
            <person name="Alamery S."/>
            <person name="Jabbari K."/>
            <person name="Zhao M."/>
            <person name="Edger P.P."/>
            <person name="Chelaifa H."/>
            <person name="Tack D."/>
            <person name="Lassalle G."/>
            <person name="Mestiri I."/>
            <person name="Schnel N."/>
            <person name="Le Paslier M.C."/>
            <person name="Fan G."/>
            <person name="Renault V."/>
            <person name="Bayer P.E."/>
            <person name="Golicz A.A."/>
            <person name="Manoli S."/>
            <person name="Lee T.H."/>
            <person name="Thi V.H."/>
            <person name="Chalabi S."/>
            <person name="Hu Q."/>
            <person name="Fan C."/>
            <person name="Tollenaere R."/>
            <person name="Lu Y."/>
            <person name="Battail C."/>
            <person name="Shen J."/>
            <person name="Sidebottom C.H."/>
            <person name="Wang X."/>
            <person name="Canaguier A."/>
            <person name="Chauveau A."/>
            <person name="Berard A."/>
            <person name="Deniot G."/>
            <person name="Guan M."/>
            <person name="Liu Z."/>
            <person name="Sun F."/>
            <person name="Lim Y.P."/>
            <person name="Lyons E."/>
            <person name="Town C.D."/>
            <person name="Bancroft I."/>
            <person name="Wang X."/>
            <person name="Meng J."/>
            <person name="Ma J."/>
            <person name="Pires J.C."/>
            <person name="King G.J."/>
            <person name="Brunel D."/>
            <person name="Delourme R."/>
            <person name="Renard M."/>
            <person name="Aury J.M."/>
            <person name="Adams K.L."/>
            <person name="Batley J."/>
            <person name="Snowdon R.J."/>
            <person name="Tost J."/>
            <person name="Edwards D."/>
            <person name="Zhou Y."/>
            <person name="Hua W."/>
            <person name="Sharpe A.G."/>
            <person name="Paterson A.H."/>
            <person name="Guan C."/>
            <person name="Wincker P."/>
        </authorList>
    </citation>
    <scope>NUCLEOTIDE SEQUENCE [LARGE SCALE GENOMIC DNA]</scope>
    <source>
        <strain evidence="3">cv. Darmor-bzh</strain>
    </source>
</reference>
<sequence length="180" mass="20483">MASSSHRIRKYHVFPSFHGPDVRRKFLSHLHYHFASKGITVFKDQEIVRGQTIGPELKQAIRESRISMVVLSKNYASSSWCLDELVEILECKEACGQMVMTIFLRQEVKQIWSKALTDVAEIAGVHSLSWDDEAKMMQKIVADVSKNLNVTLSRDCDKVVGLGSHLRKVYSLLCLECDEV</sequence>
<name>A0A078HBE8_BRANA</name>
<protein>
    <submittedName>
        <fullName evidence="2">BnaC06g13550D protein</fullName>
    </submittedName>
</protein>
<dbReference type="Proteomes" id="UP000028999">
    <property type="component" value="Unassembled WGS sequence"/>
</dbReference>
<dbReference type="PANTHER" id="PTHR11017">
    <property type="entry name" value="LEUCINE-RICH REPEAT-CONTAINING PROTEIN"/>
    <property type="match status" value="1"/>
</dbReference>
<dbReference type="AlphaFoldDB" id="A0A078HBE8"/>
<dbReference type="OMA" id="TWSERTI"/>
<dbReference type="SUPFAM" id="SSF52200">
    <property type="entry name" value="Toll/Interleukin receptor TIR domain"/>
    <property type="match status" value="1"/>
</dbReference>